<dbReference type="GO" id="GO:0032981">
    <property type="term" value="P:mitochondrial respiratory chain complex I assembly"/>
    <property type="evidence" value="ECO:0007669"/>
    <property type="project" value="TreeGrafter"/>
</dbReference>
<name>A0A381Y571_9ZZZZ</name>
<dbReference type="EMBL" id="UINC01017299">
    <property type="protein sequence ID" value="SVA71537.1"/>
    <property type="molecule type" value="Genomic_DNA"/>
</dbReference>
<dbReference type="Pfam" id="PF01266">
    <property type="entry name" value="DAO"/>
    <property type="match status" value="1"/>
</dbReference>
<feature type="non-terminal residue" evidence="3">
    <location>
        <position position="1"/>
    </location>
</feature>
<accession>A0A381Y571</accession>
<reference evidence="3" key="1">
    <citation type="submission" date="2018-05" db="EMBL/GenBank/DDBJ databases">
        <authorList>
            <person name="Lanie J.A."/>
            <person name="Ng W.-L."/>
            <person name="Kazmierczak K.M."/>
            <person name="Andrzejewski T.M."/>
            <person name="Davidsen T.M."/>
            <person name="Wayne K.J."/>
            <person name="Tettelin H."/>
            <person name="Glass J.I."/>
            <person name="Rusch D."/>
            <person name="Podicherti R."/>
            <person name="Tsui H.-C.T."/>
            <person name="Winkler M.E."/>
        </authorList>
    </citation>
    <scope>NUCLEOTIDE SEQUENCE</scope>
</reference>
<protein>
    <recommendedName>
        <fullName evidence="2">FAD dependent oxidoreductase domain-containing protein</fullName>
    </recommendedName>
</protein>
<dbReference type="PANTHER" id="PTHR13847">
    <property type="entry name" value="SARCOSINE DEHYDROGENASE-RELATED"/>
    <property type="match status" value="1"/>
</dbReference>
<dbReference type="Gene3D" id="3.30.9.10">
    <property type="entry name" value="D-Amino Acid Oxidase, subunit A, domain 2"/>
    <property type="match status" value="1"/>
</dbReference>
<dbReference type="Gene3D" id="3.50.50.60">
    <property type="entry name" value="FAD/NAD(P)-binding domain"/>
    <property type="match status" value="1"/>
</dbReference>
<dbReference type="PANTHER" id="PTHR13847:SF287">
    <property type="entry name" value="FAD-DEPENDENT OXIDOREDUCTASE DOMAIN-CONTAINING PROTEIN 1"/>
    <property type="match status" value="1"/>
</dbReference>
<evidence type="ECO:0000256" key="1">
    <source>
        <dbReference type="ARBA" id="ARBA00023002"/>
    </source>
</evidence>
<sequence>VIVGGAVIGSSVAYWLSENPDYDGTVLVIEPDPTYQRASTTLSEASIRHQFSNPINIALSQFATEFLADFHTHVEVDDEAPDLGFRDTGYLFLATESGMEAMRENHEVQVACGAEVALLNPAELTARFPYLFVDDLAGGSLGLRHEGSLDAYSLMRGFQGRARHNGVEYATDRVVDLALNDAGNRVAGVELASGKIVTCGSVVNCAGPRARWIAEMAGLELPVEPRIRSVFSFDCRESLEGSLLPLTIDPCGLHVRTDPPHYLTGVPPDPDLEVDPDDFRVRHDEWEEQVWPALVHRIPAFERIGVTHTWAGHYAYNTLDQNAVVGPAGPVPNFIFANGFSGHGLQQSPGVGRAISELITYGEYQTLDLRELGYDRILRSEPFVERSVI</sequence>
<evidence type="ECO:0000313" key="3">
    <source>
        <dbReference type="EMBL" id="SVA71537.1"/>
    </source>
</evidence>
<dbReference type="InterPro" id="IPR006076">
    <property type="entry name" value="FAD-dep_OxRdtase"/>
</dbReference>
<proteinExistence type="predicted"/>
<evidence type="ECO:0000259" key="2">
    <source>
        <dbReference type="Pfam" id="PF01266"/>
    </source>
</evidence>
<feature type="domain" description="FAD dependent oxidoreductase" evidence="2">
    <location>
        <begin position="1"/>
        <end position="358"/>
    </location>
</feature>
<dbReference type="SUPFAM" id="SSF51905">
    <property type="entry name" value="FAD/NAD(P)-binding domain"/>
    <property type="match status" value="1"/>
</dbReference>
<dbReference type="GO" id="GO:0005739">
    <property type="term" value="C:mitochondrion"/>
    <property type="evidence" value="ECO:0007669"/>
    <property type="project" value="GOC"/>
</dbReference>
<dbReference type="AlphaFoldDB" id="A0A381Y571"/>
<dbReference type="GO" id="GO:0016491">
    <property type="term" value="F:oxidoreductase activity"/>
    <property type="evidence" value="ECO:0007669"/>
    <property type="project" value="UniProtKB-KW"/>
</dbReference>
<keyword evidence="1" id="KW-0560">Oxidoreductase</keyword>
<dbReference type="InterPro" id="IPR036188">
    <property type="entry name" value="FAD/NAD-bd_sf"/>
</dbReference>
<organism evidence="3">
    <name type="scientific">marine metagenome</name>
    <dbReference type="NCBI Taxonomy" id="408172"/>
    <lineage>
        <taxon>unclassified sequences</taxon>
        <taxon>metagenomes</taxon>
        <taxon>ecological metagenomes</taxon>
    </lineage>
</organism>
<gene>
    <name evidence="3" type="ORF">METZ01_LOCUS124391</name>
</gene>